<reference evidence="2 4" key="1">
    <citation type="submission" date="2015-12" db="EMBL/GenBank/DDBJ databases">
        <title>Intraspecies pangenome expansion in the marine bacterium Alteromonas.</title>
        <authorList>
            <person name="Lopez-Perez M."/>
            <person name="Rodriguez-Valera F."/>
        </authorList>
    </citation>
    <scope>NUCLEOTIDE SEQUENCE [LARGE SCALE GENOMIC DNA]</scope>
    <source>
        <strain evidence="2 4">LMG 21861</strain>
    </source>
</reference>
<evidence type="ECO:0000256" key="1">
    <source>
        <dbReference type="SAM" id="SignalP"/>
    </source>
</evidence>
<evidence type="ECO:0000313" key="2">
    <source>
        <dbReference type="EMBL" id="AMJ75209.1"/>
    </source>
</evidence>
<reference evidence="3" key="2">
    <citation type="submission" date="2023-07" db="EMBL/GenBank/DDBJ databases">
        <title>Genome content predicts the carbon catabolic preferences of heterotrophic bacteria.</title>
        <authorList>
            <person name="Gralka M."/>
        </authorList>
    </citation>
    <scope>NUCLEOTIDE SEQUENCE</scope>
    <source>
        <strain evidence="3">F2M12</strain>
    </source>
</reference>
<keyword evidence="1" id="KW-0732">Signal</keyword>
<proteinExistence type="predicted"/>
<evidence type="ECO:0000313" key="3">
    <source>
        <dbReference type="EMBL" id="MDO6577907.1"/>
    </source>
</evidence>
<dbReference type="RefSeq" id="WP_057790352.1">
    <property type="nucleotide sequence ID" value="NZ_CAXIBE010000134.1"/>
</dbReference>
<evidence type="ECO:0000313" key="5">
    <source>
        <dbReference type="Proteomes" id="UP001170717"/>
    </source>
</evidence>
<sequence length="206" mass="23210">MTLTKSTGYKVLLFCALWLAETSGSVSFSDRAQLVVYENAISLNKQGVRIYQNAPFTGKVVSYHSTGALATEDEFVAGRRAGVARKWFSNGTLGYEAYYASGAREGSVKTWWVNGNLRSAFVYENGKVEGEGWRWYRSGAKFKKFNYHEGQPVGLQQAWRKNGTLYSNFEYKNGRIYGLRKANNCVGLEDEVISVDYYQNQASLSF</sequence>
<gene>
    <name evidence="2" type="ORF">AVL57_15310</name>
    <name evidence="3" type="ORF">Q4527_10915</name>
</gene>
<dbReference type="EMBL" id="CP013926">
    <property type="protein sequence ID" value="AMJ75209.1"/>
    <property type="molecule type" value="Genomic_DNA"/>
</dbReference>
<accession>A0AAW7Z6M0</accession>
<keyword evidence="4" id="KW-1185">Reference proteome</keyword>
<dbReference type="Gene3D" id="3.90.930.1">
    <property type="match status" value="1"/>
</dbReference>
<dbReference type="EMBL" id="JAUOQI010000006">
    <property type="protein sequence ID" value="MDO6577907.1"/>
    <property type="molecule type" value="Genomic_DNA"/>
</dbReference>
<name>A0AAW7Z6M0_9ALTE</name>
<feature type="signal peptide" evidence="1">
    <location>
        <begin position="1"/>
        <end position="20"/>
    </location>
</feature>
<dbReference type="AlphaFoldDB" id="A0AAW7Z6M0"/>
<protein>
    <submittedName>
        <fullName evidence="2">Membrane-binding protein</fullName>
    </submittedName>
    <submittedName>
        <fullName evidence="3">Toxin-antitoxin system YwqK family antitoxin</fullName>
    </submittedName>
</protein>
<evidence type="ECO:0000313" key="4">
    <source>
        <dbReference type="Proteomes" id="UP000056750"/>
    </source>
</evidence>
<feature type="chain" id="PRO_5043801652" evidence="1">
    <location>
        <begin position="21"/>
        <end position="206"/>
    </location>
</feature>
<organism evidence="3 5">
    <name type="scientific">Alteromonas stellipolaris</name>
    <dbReference type="NCBI Taxonomy" id="233316"/>
    <lineage>
        <taxon>Bacteria</taxon>
        <taxon>Pseudomonadati</taxon>
        <taxon>Pseudomonadota</taxon>
        <taxon>Gammaproteobacteria</taxon>
        <taxon>Alteromonadales</taxon>
        <taxon>Alteromonadaceae</taxon>
        <taxon>Alteromonas/Salinimonas group</taxon>
        <taxon>Alteromonas</taxon>
    </lineage>
</organism>
<dbReference type="KEGG" id="asq:AVL57_15310"/>
<dbReference type="SUPFAM" id="SSF82185">
    <property type="entry name" value="Histone H3 K4-specific methyltransferase SET7/9 N-terminal domain"/>
    <property type="match status" value="1"/>
</dbReference>
<dbReference type="Proteomes" id="UP001170717">
    <property type="component" value="Unassembled WGS sequence"/>
</dbReference>
<dbReference type="Proteomes" id="UP000056750">
    <property type="component" value="Chromosome"/>
</dbReference>